<dbReference type="EMBL" id="BKCJ010009702">
    <property type="protein sequence ID" value="GEU88213.1"/>
    <property type="molecule type" value="Genomic_DNA"/>
</dbReference>
<comment type="caution">
    <text evidence="1">The sequence shown here is derived from an EMBL/GenBank/DDBJ whole genome shotgun (WGS) entry which is preliminary data.</text>
</comment>
<evidence type="ECO:0000313" key="1">
    <source>
        <dbReference type="EMBL" id="GEU88213.1"/>
    </source>
</evidence>
<sequence>MYSNKQSGNPTFSLHKEITLPEVTHAIHASKGCNFLSKELPDIDSFNDIHPHFDDDPLSGSTTYSSNSLLEELTDELALITYPPDYDDNLKCDIESDLREIEFLLYQGEDSDFKDSIDQTDLANLDDLFVDPTPEMFTDEQPPDYSFPSRFDVYPGDFLEIESDADKFYDDPFDSKGEKIKESELLIDQLDLPCDIFPLSEYDSFHSQDFSRDDDLPSSDNKDKVFNPGTLIHEKSVKIITRVAQEKKLAISYASFVFEDFDPSFYELLVFEEVPNSMRLLPFSSENKEKVFKPWIYTSEKVHSCFLLELSHPGYHVFKVNLIFLSLMRIFHVQSGKNTPLLDVLLFHFCPP</sequence>
<accession>A0A6L2NPU5</accession>
<protein>
    <recommendedName>
        <fullName evidence="2">Reverse transcriptase domain-containing protein</fullName>
    </recommendedName>
</protein>
<organism evidence="1">
    <name type="scientific">Tanacetum cinerariifolium</name>
    <name type="common">Dalmatian daisy</name>
    <name type="synonym">Chrysanthemum cinerariifolium</name>
    <dbReference type="NCBI Taxonomy" id="118510"/>
    <lineage>
        <taxon>Eukaryota</taxon>
        <taxon>Viridiplantae</taxon>
        <taxon>Streptophyta</taxon>
        <taxon>Embryophyta</taxon>
        <taxon>Tracheophyta</taxon>
        <taxon>Spermatophyta</taxon>
        <taxon>Magnoliopsida</taxon>
        <taxon>eudicotyledons</taxon>
        <taxon>Gunneridae</taxon>
        <taxon>Pentapetalae</taxon>
        <taxon>asterids</taxon>
        <taxon>campanulids</taxon>
        <taxon>Asterales</taxon>
        <taxon>Asteraceae</taxon>
        <taxon>Asteroideae</taxon>
        <taxon>Anthemideae</taxon>
        <taxon>Anthemidinae</taxon>
        <taxon>Tanacetum</taxon>
    </lineage>
</organism>
<name>A0A6L2NPU5_TANCI</name>
<reference evidence="1" key="1">
    <citation type="journal article" date="2019" name="Sci. Rep.">
        <title>Draft genome of Tanacetum cinerariifolium, the natural source of mosquito coil.</title>
        <authorList>
            <person name="Yamashiro T."/>
            <person name="Shiraishi A."/>
            <person name="Satake H."/>
            <person name="Nakayama K."/>
        </authorList>
    </citation>
    <scope>NUCLEOTIDE SEQUENCE</scope>
</reference>
<evidence type="ECO:0008006" key="2">
    <source>
        <dbReference type="Google" id="ProtNLM"/>
    </source>
</evidence>
<proteinExistence type="predicted"/>
<dbReference type="AlphaFoldDB" id="A0A6L2NPU5"/>
<gene>
    <name evidence="1" type="ORF">Tci_060191</name>
</gene>